<comment type="subcellular location">
    <subcellularLocation>
        <location evidence="1">Membrane</location>
        <topology evidence="1">Multi-pass membrane protein</topology>
    </subcellularLocation>
</comment>
<accession>A0AAV9ESE7</accession>
<organism evidence="5 6">
    <name type="scientific">Acorus calamus</name>
    <name type="common">Sweet flag</name>
    <dbReference type="NCBI Taxonomy" id="4465"/>
    <lineage>
        <taxon>Eukaryota</taxon>
        <taxon>Viridiplantae</taxon>
        <taxon>Streptophyta</taxon>
        <taxon>Embryophyta</taxon>
        <taxon>Tracheophyta</taxon>
        <taxon>Spermatophyta</taxon>
        <taxon>Magnoliopsida</taxon>
        <taxon>Liliopsida</taxon>
        <taxon>Acoraceae</taxon>
        <taxon>Acorus</taxon>
    </lineage>
</organism>
<comment type="caution">
    <text evidence="5">The sequence shown here is derived from an EMBL/GenBank/DDBJ whole genome shotgun (WGS) entry which is preliminary data.</text>
</comment>
<name>A0AAV9ESE7_ACOCL</name>
<dbReference type="GO" id="GO:0042721">
    <property type="term" value="C:TIM22 mitochondrial import inner membrane insertion complex"/>
    <property type="evidence" value="ECO:0007669"/>
    <property type="project" value="InterPro"/>
</dbReference>
<reference evidence="5" key="1">
    <citation type="journal article" date="2023" name="Nat. Commun.">
        <title>Diploid and tetraploid genomes of Acorus and the evolution of monocots.</title>
        <authorList>
            <person name="Ma L."/>
            <person name="Liu K.W."/>
            <person name="Li Z."/>
            <person name="Hsiao Y.Y."/>
            <person name="Qi Y."/>
            <person name="Fu T."/>
            <person name="Tang G.D."/>
            <person name="Zhang D."/>
            <person name="Sun W.H."/>
            <person name="Liu D.K."/>
            <person name="Li Y."/>
            <person name="Chen G.Z."/>
            <person name="Liu X.D."/>
            <person name="Liao X.Y."/>
            <person name="Jiang Y.T."/>
            <person name="Yu X."/>
            <person name="Hao Y."/>
            <person name="Huang J."/>
            <person name="Zhao X.W."/>
            <person name="Ke S."/>
            <person name="Chen Y.Y."/>
            <person name="Wu W.L."/>
            <person name="Hsu J.L."/>
            <person name="Lin Y.F."/>
            <person name="Huang M.D."/>
            <person name="Li C.Y."/>
            <person name="Huang L."/>
            <person name="Wang Z.W."/>
            <person name="Zhao X."/>
            <person name="Zhong W.Y."/>
            <person name="Peng D.H."/>
            <person name="Ahmad S."/>
            <person name="Lan S."/>
            <person name="Zhang J.S."/>
            <person name="Tsai W.C."/>
            <person name="Van de Peer Y."/>
            <person name="Liu Z.J."/>
        </authorList>
    </citation>
    <scope>NUCLEOTIDE SEQUENCE</scope>
    <source>
        <strain evidence="5">CP</strain>
    </source>
</reference>
<reference evidence="5" key="2">
    <citation type="submission" date="2023-06" db="EMBL/GenBank/DDBJ databases">
        <authorList>
            <person name="Ma L."/>
            <person name="Liu K.-W."/>
            <person name="Li Z."/>
            <person name="Hsiao Y.-Y."/>
            <person name="Qi Y."/>
            <person name="Fu T."/>
            <person name="Tang G."/>
            <person name="Zhang D."/>
            <person name="Sun W.-H."/>
            <person name="Liu D.-K."/>
            <person name="Li Y."/>
            <person name="Chen G.-Z."/>
            <person name="Liu X.-D."/>
            <person name="Liao X.-Y."/>
            <person name="Jiang Y.-T."/>
            <person name="Yu X."/>
            <person name="Hao Y."/>
            <person name="Huang J."/>
            <person name="Zhao X.-W."/>
            <person name="Ke S."/>
            <person name="Chen Y.-Y."/>
            <person name="Wu W.-L."/>
            <person name="Hsu J.-L."/>
            <person name="Lin Y.-F."/>
            <person name="Huang M.-D."/>
            <person name="Li C.-Y."/>
            <person name="Huang L."/>
            <person name="Wang Z.-W."/>
            <person name="Zhao X."/>
            <person name="Zhong W.-Y."/>
            <person name="Peng D.-H."/>
            <person name="Ahmad S."/>
            <person name="Lan S."/>
            <person name="Zhang J.-S."/>
            <person name="Tsai W.-C."/>
            <person name="Van De Peer Y."/>
            <person name="Liu Z.-J."/>
        </authorList>
    </citation>
    <scope>NUCLEOTIDE SEQUENCE</scope>
    <source>
        <strain evidence="5">CP</strain>
        <tissue evidence="5">Leaves</tissue>
    </source>
</reference>
<dbReference type="Proteomes" id="UP001180020">
    <property type="component" value="Unassembled WGS sequence"/>
</dbReference>
<dbReference type="AlphaFoldDB" id="A0AAV9ESE7"/>
<evidence type="ECO:0000256" key="3">
    <source>
        <dbReference type="ARBA" id="ARBA00022989"/>
    </source>
</evidence>
<dbReference type="Pfam" id="PF02466">
    <property type="entry name" value="Tim17"/>
    <property type="match status" value="1"/>
</dbReference>
<keyword evidence="3" id="KW-1133">Transmembrane helix</keyword>
<evidence type="ECO:0000313" key="6">
    <source>
        <dbReference type="Proteomes" id="UP001180020"/>
    </source>
</evidence>
<dbReference type="GO" id="GO:0030943">
    <property type="term" value="F:mitochondrion targeting sequence binding"/>
    <property type="evidence" value="ECO:0007669"/>
    <property type="project" value="TreeGrafter"/>
</dbReference>
<evidence type="ECO:0000256" key="1">
    <source>
        <dbReference type="ARBA" id="ARBA00004141"/>
    </source>
</evidence>
<dbReference type="InterPro" id="IPR039175">
    <property type="entry name" value="TIM22"/>
</dbReference>
<evidence type="ECO:0000256" key="2">
    <source>
        <dbReference type="ARBA" id="ARBA00022692"/>
    </source>
</evidence>
<evidence type="ECO:0000313" key="5">
    <source>
        <dbReference type="EMBL" id="KAK1316202.1"/>
    </source>
</evidence>
<gene>
    <name evidence="5" type="ORF">QJS10_CPA05g00388</name>
</gene>
<dbReference type="PANTHER" id="PTHR14110">
    <property type="entry name" value="MITOCHONDRIAL IMPORT INNER MEMBRANE TRANSLOCASE SUBUNIT TIM22"/>
    <property type="match status" value="1"/>
</dbReference>
<dbReference type="GO" id="GO:0045039">
    <property type="term" value="P:protein insertion into mitochondrial inner membrane"/>
    <property type="evidence" value="ECO:0007669"/>
    <property type="project" value="InterPro"/>
</dbReference>
<keyword evidence="4" id="KW-0472">Membrane</keyword>
<keyword evidence="6" id="KW-1185">Reference proteome</keyword>
<protein>
    <submittedName>
        <fullName evidence="5">Uncharacterized protein</fullName>
    </submittedName>
</protein>
<dbReference type="EMBL" id="JAUJYO010000005">
    <property type="protein sequence ID" value="KAK1316202.1"/>
    <property type="molecule type" value="Genomic_DNA"/>
</dbReference>
<keyword evidence="2" id="KW-0812">Transmembrane</keyword>
<evidence type="ECO:0000256" key="4">
    <source>
        <dbReference type="ARBA" id="ARBA00023136"/>
    </source>
</evidence>
<proteinExistence type="predicted"/>
<dbReference type="GO" id="GO:0008320">
    <property type="term" value="F:protein transmembrane transporter activity"/>
    <property type="evidence" value="ECO:0007669"/>
    <property type="project" value="TreeGrafter"/>
</dbReference>
<sequence>MEGEGPYDYDVPCSSFAVESFLTFGAAGSAWGLLHGSHEARHIGLTAGAQASFVAKSFGKYGLQCGLFGAAFASIRCFAQEYRMKKDWVNAGIAGAVVGGALGVKSRSWKQVCGGATLVATAAAISSK</sequence>
<dbReference type="PANTHER" id="PTHR14110:SF5">
    <property type="entry name" value="OUTER ENVELOPE PORE PROTEIN 16-4, CHLOROPLASTIC"/>
    <property type="match status" value="1"/>
</dbReference>